<accession>A0A0D0D208</accession>
<gene>
    <name evidence="1" type="ORF">PAXRUDRAFT_834945</name>
</gene>
<organism evidence="1 2">
    <name type="scientific">Paxillus rubicundulus Ve08.2h10</name>
    <dbReference type="NCBI Taxonomy" id="930991"/>
    <lineage>
        <taxon>Eukaryota</taxon>
        <taxon>Fungi</taxon>
        <taxon>Dikarya</taxon>
        <taxon>Basidiomycota</taxon>
        <taxon>Agaricomycotina</taxon>
        <taxon>Agaricomycetes</taxon>
        <taxon>Agaricomycetidae</taxon>
        <taxon>Boletales</taxon>
        <taxon>Paxilineae</taxon>
        <taxon>Paxillaceae</taxon>
        <taxon>Paxillus</taxon>
    </lineage>
</organism>
<reference evidence="2" key="2">
    <citation type="submission" date="2015-01" db="EMBL/GenBank/DDBJ databases">
        <title>Evolutionary Origins and Diversification of the Mycorrhizal Mutualists.</title>
        <authorList>
            <consortium name="DOE Joint Genome Institute"/>
            <consortium name="Mycorrhizal Genomics Consortium"/>
            <person name="Kohler A."/>
            <person name="Kuo A."/>
            <person name="Nagy L.G."/>
            <person name="Floudas D."/>
            <person name="Copeland A."/>
            <person name="Barry K.W."/>
            <person name="Cichocki N."/>
            <person name="Veneault-Fourrey C."/>
            <person name="LaButti K."/>
            <person name="Lindquist E.A."/>
            <person name="Lipzen A."/>
            <person name="Lundell T."/>
            <person name="Morin E."/>
            <person name="Murat C."/>
            <person name="Riley R."/>
            <person name="Ohm R."/>
            <person name="Sun H."/>
            <person name="Tunlid A."/>
            <person name="Henrissat B."/>
            <person name="Grigoriev I.V."/>
            <person name="Hibbett D.S."/>
            <person name="Martin F."/>
        </authorList>
    </citation>
    <scope>NUCLEOTIDE SEQUENCE [LARGE SCALE GENOMIC DNA]</scope>
    <source>
        <strain evidence="2">Ve08.2h10</strain>
    </source>
</reference>
<proteinExistence type="predicted"/>
<keyword evidence="2" id="KW-1185">Reference proteome</keyword>
<protein>
    <submittedName>
        <fullName evidence="1">Uncharacterized protein</fullName>
    </submittedName>
</protein>
<dbReference type="HOGENOM" id="CLU_2868321_0_0_1"/>
<name>A0A0D0D208_9AGAM</name>
<evidence type="ECO:0000313" key="2">
    <source>
        <dbReference type="Proteomes" id="UP000054538"/>
    </source>
</evidence>
<dbReference type="InParanoid" id="A0A0D0D208"/>
<dbReference type="EMBL" id="KN826914">
    <property type="protein sequence ID" value="KIK77601.1"/>
    <property type="molecule type" value="Genomic_DNA"/>
</dbReference>
<sequence>MFLTAHSLKIYALASRLDRPPFYGVHVTDSEKATTLSSPIVNTATITHDAVEMARVTNNSNTTV</sequence>
<dbReference type="AlphaFoldDB" id="A0A0D0D208"/>
<dbReference type="Proteomes" id="UP000054538">
    <property type="component" value="Unassembled WGS sequence"/>
</dbReference>
<reference evidence="1 2" key="1">
    <citation type="submission" date="2014-04" db="EMBL/GenBank/DDBJ databases">
        <authorList>
            <consortium name="DOE Joint Genome Institute"/>
            <person name="Kuo A."/>
            <person name="Kohler A."/>
            <person name="Jargeat P."/>
            <person name="Nagy L.G."/>
            <person name="Floudas D."/>
            <person name="Copeland A."/>
            <person name="Barry K.W."/>
            <person name="Cichocki N."/>
            <person name="Veneault-Fourrey C."/>
            <person name="LaButti K."/>
            <person name="Lindquist E.A."/>
            <person name="Lipzen A."/>
            <person name="Lundell T."/>
            <person name="Morin E."/>
            <person name="Murat C."/>
            <person name="Sun H."/>
            <person name="Tunlid A."/>
            <person name="Henrissat B."/>
            <person name="Grigoriev I.V."/>
            <person name="Hibbett D.S."/>
            <person name="Martin F."/>
            <person name="Nordberg H.P."/>
            <person name="Cantor M.N."/>
            <person name="Hua S.X."/>
        </authorList>
    </citation>
    <scope>NUCLEOTIDE SEQUENCE [LARGE SCALE GENOMIC DNA]</scope>
    <source>
        <strain evidence="1 2">Ve08.2h10</strain>
    </source>
</reference>
<evidence type="ECO:0000313" key="1">
    <source>
        <dbReference type="EMBL" id="KIK77601.1"/>
    </source>
</evidence>